<keyword evidence="6 13" id="KW-0489">Methyltransferase</keyword>
<keyword evidence="5 13" id="KW-0698">rRNA processing</keyword>
<dbReference type="PANTHER" id="PTHR12787:SF0">
    <property type="entry name" value="RIBOSOMAL RNA-PROCESSING PROTEIN 8"/>
    <property type="match status" value="1"/>
</dbReference>
<name>A0AAV7JCP3_9METZ</name>
<keyword evidence="8 13" id="KW-0949">S-adenosyl-L-methionine</keyword>
<sequence>MLFDLNNNWVGEVDKLTQKQTRMLATKIQRNKQFKQVKNISKKVDKPREHLMLNTNSSLKSRMEQKLSSSKFRWLNEQLYTQHSSGALKLFTESPELFSVYHEGFNLQTQKWPVNPLDRIISHLNTLPADLLVADLGCGEARLSLEVDQKVLSFDLVAVNSRVIACDMRNLPIETATVHIAVFCLSLMGTNVLEFLLEARRVLKHRGNLIIAEIFSRFEDIDKFISSVEELNFKIVSRDNLTDMFVLIKFRRKKIRSISTHKIETDLFSLKPCLYKKR</sequence>
<keyword evidence="11" id="KW-0804">Transcription</keyword>
<gene>
    <name evidence="14" type="ORF">LOD99_12638</name>
</gene>
<keyword evidence="9" id="KW-0156">Chromatin regulator</keyword>
<accession>A0AAV7JCP3</accession>
<reference evidence="14 15" key="1">
    <citation type="journal article" date="2023" name="BMC Biol.">
        <title>The compact genome of the sponge Oopsacas minuta (Hexactinellida) is lacking key metazoan core genes.</title>
        <authorList>
            <person name="Santini S."/>
            <person name="Schenkelaars Q."/>
            <person name="Jourda C."/>
            <person name="Duchesne M."/>
            <person name="Belahbib H."/>
            <person name="Rocher C."/>
            <person name="Selva M."/>
            <person name="Riesgo A."/>
            <person name="Vervoort M."/>
            <person name="Leys S.P."/>
            <person name="Kodjabachian L."/>
            <person name="Le Bivic A."/>
            <person name="Borchiellini C."/>
            <person name="Claverie J.M."/>
            <person name="Renard E."/>
        </authorList>
    </citation>
    <scope>NUCLEOTIDE SEQUENCE [LARGE SCALE GENOMIC DNA]</scope>
    <source>
        <strain evidence="14">SPO-2</strain>
    </source>
</reference>
<evidence type="ECO:0000256" key="11">
    <source>
        <dbReference type="ARBA" id="ARBA00023163"/>
    </source>
</evidence>
<evidence type="ECO:0000256" key="10">
    <source>
        <dbReference type="ARBA" id="ARBA00023015"/>
    </source>
</evidence>
<keyword evidence="10" id="KW-0805">Transcription regulation</keyword>
<dbReference type="FunFam" id="1.10.10.2150:FF:000001">
    <property type="entry name" value="Ribosomal RNA-processing protein 8"/>
    <property type="match status" value="1"/>
</dbReference>
<evidence type="ECO:0000256" key="9">
    <source>
        <dbReference type="ARBA" id="ARBA00022853"/>
    </source>
</evidence>
<evidence type="ECO:0000256" key="7">
    <source>
        <dbReference type="ARBA" id="ARBA00022679"/>
    </source>
</evidence>
<dbReference type="Gene3D" id="3.40.50.150">
    <property type="entry name" value="Vaccinia Virus protein VP39"/>
    <property type="match status" value="1"/>
</dbReference>
<dbReference type="GO" id="GO:0006325">
    <property type="term" value="P:chromatin organization"/>
    <property type="evidence" value="ECO:0007669"/>
    <property type="project" value="UniProtKB-KW"/>
</dbReference>
<keyword evidence="4" id="KW-0678">Repressor</keyword>
<dbReference type="EC" id="2.1.1.-" evidence="13"/>
<evidence type="ECO:0000256" key="8">
    <source>
        <dbReference type="ARBA" id="ARBA00022691"/>
    </source>
</evidence>
<evidence type="ECO:0000313" key="15">
    <source>
        <dbReference type="Proteomes" id="UP001165289"/>
    </source>
</evidence>
<dbReference type="Gene3D" id="1.10.10.2150">
    <property type="entry name" value="Ribosomal RNA-processing protein 8, N-terminal domain"/>
    <property type="match status" value="1"/>
</dbReference>
<dbReference type="GO" id="GO:0006364">
    <property type="term" value="P:rRNA processing"/>
    <property type="evidence" value="ECO:0007669"/>
    <property type="project" value="UniProtKB-UniRule"/>
</dbReference>
<dbReference type="Pfam" id="PF05148">
    <property type="entry name" value="Methyltransf_8"/>
    <property type="match status" value="1"/>
</dbReference>
<evidence type="ECO:0000256" key="3">
    <source>
        <dbReference type="ARBA" id="ARBA00020203"/>
    </source>
</evidence>
<organism evidence="14 15">
    <name type="scientific">Oopsacas minuta</name>
    <dbReference type="NCBI Taxonomy" id="111878"/>
    <lineage>
        <taxon>Eukaryota</taxon>
        <taxon>Metazoa</taxon>
        <taxon>Porifera</taxon>
        <taxon>Hexactinellida</taxon>
        <taxon>Hexasterophora</taxon>
        <taxon>Lyssacinosida</taxon>
        <taxon>Leucopsacidae</taxon>
        <taxon>Oopsacas</taxon>
    </lineage>
</organism>
<comment type="subcellular location">
    <subcellularLocation>
        <location evidence="1 13">Nucleus</location>
        <location evidence="1 13">Nucleolus</location>
    </subcellularLocation>
</comment>
<dbReference type="EMBL" id="JAKMXF010000354">
    <property type="protein sequence ID" value="KAI6646517.1"/>
    <property type="molecule type" value="Genomic_DNA"/>
</dbReference>
<dbReference type="FunFam" id="3.40.50.150:FF:000068">
    <property type="entry name" value="Ribosomal RNA-processing protein 8"/>
    <property type="match status" value="1"/>
</dbReference>
<dbReference type="InterPro" id="IPR029063">
    <property type="entry name" value="SAM-dependent_MTases_sf"/>
</dbReference>
<dbReference type="GO" id="GO:0008168">
    <property type="term" value="F:methyltransferase activity"/>
    <property type="evidence" value="ECO:0007669"/>
    <property type="project" value="UniProtKB-KW"/>
</dbReference>
<keyword evidence="7 13" id="KW-0808">Transferase</keyword>
<evidence type="ECO:0000256" key="13">
    <source>
        <dbReference type="RuleBase" id="RU365074"/>
    </source>
</evidence>
<evidence type="ECO:0000256" key="4">
    <source>
        <dbReference type="ARBA" id="ARBA00022491"/>
    </source>
</evidence>
<dbReference type="Proteomes" id="UP001165289">
    <property type="component" value="Unassembled WGS sequence"/>
</dbReference>
<keyword evidence="15" id="KW-1185">Reference proteome</keyword>
<dbReference type="GO" id="GO:0032259">
    <property type="term" value="P:methylation"/>
    <property type="evidence" value="ECO:0007669"/>
    <property type="project" value="UniProtKB-KW"/>
</dbReference>
<dbReference type="InterPro" id="IPR042036">
    <property type="entry name" value="RRP8_N"/>
</dbReference>
<comment type="caution">
    <text evidence="14">The sequence shown here is derived from an EMBL/GenBank/DDBJ whole genome shotgun (WGS) entry which is preliminary data.</text>
</comment>
<dbReference type="SUPFAM" id="SSF53335">
    <property type="entry name" value="S-adenosyl-L-methionine-dependent methyltransferases"/>
    <property type="match status" value="1"/>
</dbReference>
<comment type="function">
    <text evidence="13">Probable methyltransferase required to silence rDNA.</text>
</comment>
<evidence type="ECO:0000256" key="6">
    <source>
        <dbReference type="ARBA" id="ARBA00022603"/>
    </source>
</evidence>
<evidence type="ECO:0000256" key="5">
    <source>
        <dbReference type="ARBA" id="ARBA00022552"/>
    </source>
</evidence>
<dbReference type="GO" id="GO:0005730">
    <property type="term" value="C:nucleolus"/>
    <property type="evidence" value="ECO:0007669"/>
    <property type="project" value="UniProtKB-SubCell"/>
</dbReference>
<dbReference type="CDD" id="cd02440">
    <property type="entry name" value="AdoMet_MTases"/>
    <property type="match status" value="1"/>
</dbReference>
<evidence type="ECO:0000256" key="12">
    <source>
        <dbReference type="ARBA" id="ARBA00023242"/>
    </source>
</evidence>
<evidence type="ECO:0000256" key="1">
    <source>
        <dbReference type="ARBA" id="ARBA00004604"/>
    </source>
</evidence>
<dbReference type="InterPro" id="IPR007823">
    <property type="entry name" value="RRP8"/>
</dbReference>
<dbReference type="PANTHER" id="PTHR12787">
    <property type="entry name" value="RIBOSOMAL RNA-PROCESSING PROTEIN 8"/>
    <property type="match status" value="1"/>
</dbReference>
<comment type="similarity">
    <text evidence="2 13">Belongs to the methyltransferase superfamily. RRP8 family.</text>
</comment>
<dbReference type="AlphaFoldDB" id="A0AAV7JCP3"/>
<protein>
    <recommendedName>
        <fullName evidence="3 13">Ribosomal RNA-processing protein 8</fullName>
        <ecNumber evidence="13">2.1.1.-</ecNumber>
    </recommendedName>
</protein>
<evidence type="ECO:0000313" key="14">
    <source>
        <dbReference type="EMBL" id="KAI6646517.1"/>
    </source>
</evidence>
<evidence type="ECO:0000256" key="2">
    <source>
        <dbReference type="ARBA" id="ARBA00006301"/>
    </source>
</evidence>
<keyword evidence="12 13" id="KW-0539">Nucleus</keyword>
<proteinExistence type="inferred from homology"/>